<dbReference type="Pfam" id="PF15860">
    <property type="entry name" value="DUF4728"/>
    <property type="match status" value="1"/>
</dbReference>
<keyword evidence="3" id="KW-1185">Reference proteome</keyword>
<evidence type="ECO:0000313" key="3">
    <source>
        <dbReference type="Proteomes" id="UP000327044"/>
    </source>
</evidence>
<keyword evidence="1" id="KW-0812">Transmembrane</keyword>
<protein>
    <recommendedName>
        <fullName evidence="4">MARVEL domain-containing protein</fullName>
    </recommendedName>
</protein>
<dbReference type="OrthoDB" id="8190053at2759"/>
<evidence type="ECO:0008006" key="4">
    <source>
        <dbReference type="Google" id="ProtNLM"/>
    </source>
</evidence>
<gene>
    <name evidence="2" type="ORF">PPYR_13095</name>
</gene>
<dbReference type="PANTHER" id="PTHR34609">
    <property type="entry name" value="GEO08273P1-RELATED"/>
    <property type="match status" value="1"/>
</dbReference>
<dbReference type="InParanoid" id="A0A5N4A842"/>
<dbReference type="EMBL" id="VVIM01000009">
    <property type="protein sequence ID" value="KAB0793475.1"/>
    <property type="molecule type" value="Genomic_DNA"/>
</dbReference>
<keyword evidence="1" id="KW-1133">Transmembrane helix</keyword>
<evidence type="ECO:0000313" key="2">
    <source>
        <dbReference type="EMBL" id="KAB0793475.1"/>
    </source>
</evidence>
<dbReference type="AlphaFoldDB" id="A0A5N4A842"/>
<feature type="transmembrane region" description="Helical" evidence="1">
    <location>
        <begin position="12"/>
        <end position="38"/>
    </location>
</feature>
<dbReference type="FunCoup" id="A0A5N4A842">
    <property type="interactions" value="41"/>
</dbReference>
<proteinExistence type="predicted"/>
<dbReference type="PANTHER" id="PTHR34609:SF17">
    <property type="entry name" value="GEO08273P1-RELATED"/>
    <property type="match status" value="1"/>
</dbReference>
<comment type="caution">
    <text evidence="2">The sequence shown here is derived from an EMBL/GenBank/DDBJ whole genome shotgun (WGS) entry which is preliminary data.</text>
</comment>
<reference evidence="2 3" key="1">
    <citation type="journal article" date="2018" name="Elife">
        <title>Firefly genomes illuminate parallel origins of bioluminescence in beetles.</title>
        <authorList>
            <person name="Fallon T.R."/>
            <person name="Lower S.E."/>
            <person name="Chang C.H."/>
            <person name="Bessho-Uehara M."/>
            <person name="Martin G.J."/>
            <person name="Bewick A.J."/>
            <person name="Behringer M."/>
            <person name="Debat H.J."/>
            <person name="Wong I."/>
            <person name="Day J.C."/>
            <person name="Suvorov A."/>
            <person name="Silva C.J."/>
            <person name="Stanger-Hall K.F."/>
            <person name="Hall D.W."/>
            <person name="Schmitz R.J."/>
            <person name="Nelson D.R."/>
            <person name="Lewis S.M."/>
            <person name="Shigenobu S."/>
            <person name="Bybee S.M."/>
            <person name="Larracuente A.M."/>
            <person name="Oba Y."/>
            <person name="Weng J.K."/>
        </authorList>
    </citation>
    <scope>NUCLEOTIDE SEQUENCE [LARGE SCALE GENOMIC DNA]</scope>
    <source>
        <strain evidence="2">1611_PpyrPB1</strain>
        <tissue evidence="2">Whole body</tissue>
    </source>
</reference>
<feature type="transmembrane region" description="Helical" evidence="1">
    <location>
        <begin position="88"/>
        <end position="108"/>
    </location>
</feature>
<accession>A0A5N4A842</accession>
<name>A0A5N4A842_PHOPY</name>
<feature type="transmembrane region" description="Helical" evidence="1">
    <location>
        <begin position="120"/>
        <end position="144"/>
    </location>
</feature>
<dbReference type="InterPro" id="IPR031720">
    <property type="entry name" value="DUF4728"/>
</dbReference>
<evidence type="ECO:0000256" key="1">
    <source>
        <dbReference type="SAM" id="Phobius"/>
    </source>
</evidence>
<dbReference type="Proteomes" id="UP000327044">
    <property type="component" value="Unassembled WGS sequence"/>
</dbReference>
<dbReference type="InterPro" id="IPR053077">
    <property type="entry name" value="MARVEL_domain_protein_3"/>
</dbReference>
<organism evidence="2 3">
    <name type="scientific">Photinus pyralis</name>
    <name type="common">Common eastern firefly</name>
    <name type="synonym">Lampyris pyralis</name>
    <dbReference type="NCBI Taxonomy" id="7054"/>
    <lineage>
        <taxon>Eukaryota</taxon>
        <taxon>Metazoa</taxon>
        <taxon>Ecdysozoa</taxon>
        <taxon>Arthropoda</taxon>
        <taxon>Hexapoda</taxon>
        <taxon>Insecta</taxon>
        <taxon>Pterygota</taxon>
        <taxon>Neoptera</taxon>
        <taxon>Endopterygota</taxon>
        <taxon>Coleoptera</taxon>
        <taxon>Polyphaga</taxon>
        <taxon>Elateriformia</taxon>
        <taxon>Elateroidea</taxon>
        <taxon>Lampyridae</taxon>
        <taxon>Lampyrinae</taxon>
        <taxon>Photinus</taxon>
    </lineage>
</organism>
<feature type="transmembrane region" description="Helical" evidence="1">
    <location>
        <begin position="53"/>
        <end position="76"/>
    </location>
</feature>
<sequence>MALLKSFCLCGSLRTGTLIAGFAGIILAILGIVVIFTVPVEIRTIVLDWLPKLAVQIIMAVNFAMTILISILLIIGTMKRNMYLMIPWVLLGIMLAIGLVVSVIYTAVDFYLKKDSLTGSVVLVLGLAFFVVYVYMWMVVYSFFAIIKEETDRGAYTKDPFRRAYN</sequence>
<keyword evidence="1" id="KW-0472">Membrane</keyword>